<dbReference type="EMBL" id="KQ965734">
    <property type="protein sequence ID" value="KXS20723.1"/>
    <property type="molecule type" value="Genomic_DNA"/>
</dbReference>
<dbReference type="PANTHER" id="PTHR31814">
    <property type="match status" value="1"/>
</dbReference>
<dbReference type="InterPro" id="IPR014721">
    <property type="entry name" value="Ribsml_uS5_D2-typ_fold_subgr"/>
</dbReference>
<gene>
    <name evidence="9" type="ORF">M427DRAFT_51702</name>
</gene>
<keyword evidence="10" id="KW-1185">Reference proteome</keyword>
<keyword evidence="4" id="KW-0547">Nucleotide-binding</keyword>
<dbReference type="EC" id="2.7.4.2" evidence="2"/>
<evidence type="ECO:0000256" key="7">
    <source>
        <dbReference type="SAM" id="MobiDB-lite"/>
    </source>
</evidence>
<evidence type="ECO:0000256" key="5">
    <source>
        <dbReference type="ARBA" id="ARBA00022777"/>
    </source>
</evidence>
<reference evidence="9 10" key="1">
    <citation type="journal article" date="2015" name="Genome Biol. Evol.">
        <title>Phylogenomic analyses indicate that early fungi evolved digesting cell walls of algal ancestors of land plants.</title>
        <authorList>
            <person name="Chang Y."/>
            <person name="Wang S."/>
            <person name="Sekimoto S."/>
            <person name="Aerts A.L."/>
            <person name="Choi C."/>
            <person name="Clum A."/>
            <person name="LaButti K.M."/>
            <person name="Lindquist E.A."/>
            <person name="Yee Ngan C."/>
            <person name="Ohm R.A."/>
            <person name="Salamov A.A."/>
            <person name="Grigoriev I.V."/>
            <person name="Spatafora J.W."/>
            <person name="Berbee M.L."/>
        </authorList>
    </citation>
    <scope>NUCLEOTIDE SEQUENCE [LARGE SCALE GENOMIC DNA]</scope>
    <source>
        <strain evidence="9 10">JEL478</strain>
    </source>
</reference>
<evidence type="ECO:0000256" key="1">
    <source>
        <dbReference type="ARBA" id="ARBA00005017"/>
    </source>
</evidence>
<evidence type="ECO:0000313" key="10">
    <source>
        <dbReference type="Proteomes" id="UP000070544"/>
    </source>
</evidence>
<dbReference type="Gene3D" id="3.30.230.10">
    <property type="match status" value="1"/>
</dbReference>
<evidence type="ECO:0000259" key="8">
    <source>
        <dbReference type="Pfam" id="PF08544"/>
    </source>
</evidence>
<evidence type="ECO:0000256" key="4">
    <source>
        <dbReference type="ARBA" id="ARBA00022741"/>
    </source>
</evidence>
<dbReference type="GO" id="GO:0004631">
    <property type="term" value="F:phosphomevalonate kinase activity"/>
    <property type="evidence" value="ECO:0007669"/>
    <property type="project" value="UniProtKB-EC"/>
</dbReference>
<dbReference type="GO" id="GO:0019287">
    <property type="term" value="P:isopentenyl diphosphate biosynthetic process, mevalonate pathway"/>
    <property type="evidence" value="ECO:0007669"/>
    <property type="project" value="UniProtKB-UniPathway"/>
</dbReference>
<dbReference type="STRING" id="1344416.A0A139AVW2"/>
<dbReference type="InterPro" id="IPR020568">
    <property type="entry name" value="Ribosomal_Su5_D2-typ_SF"/>
</dbReference>
<dbReference type="PANTHER" id="PTHR31814:SF2">
    <property type="entry name" value="PHOSPHOMEVALONATE KINASE"/>
    <property type="match status" value="1"/>
</dbReference>
<evidence type="ECO:0000256" key="2">
    <source>
        <dbReference type="ARBA" id="ARBA00012958"/>
    </source>
</evidence>
<dbReference type="GO" id="GO:0005524">
    <property type="term" value="F:ATP binding"/>
    <property type="evidence" value="ECO:0007669"/>
    <property type="project" value="UniProtKB-KW"/>
</dbReference>
<dbReference type="UniPathway" id="UPA00057">
    <property type="reaction ID" value="UER00099"/>
</dbReference>
<dbReference type="InterPro" id="IPR035102">
    <property type="entry name" value="Phosphomevalonate_kinase"/>
</dbReference>
<dbReference type="GO" id="GO:0005840">
    <property type="term" value="C:ribosome"/>
    <property type="evidence" value="ECO:0007669"/>
    <property type="project" value="UniProtKB-KW"/>
</dbReference>
<name>A0A139AVW2_GONPJ</name>
<dbReference type="InterPro" id="IPR013750">
    <property type="entry name" value="GHMP_kinase_C_dom"/>
</dbReference>
<feature type="region of interest" description="Disordered" evidence="7">
    <location>
        <begin position="537"/>
        <end position="571"/>
    </location>
</feature>
<organism evidence="9 10">
    <name type="scientific">Gonapodya prolifera (strain JEL478)</name>
    <name type="common">Monoblepharis prolifera</name>
    <dbReference type="NCBI Taxonomy" id="1344416"/>
    <lineage>
        <taxon>Eukaryota</taxon>
        <taxon>Fungi</taxon>
        <taxon>Fungi incertae sedis</taxon>
        <taxon>Chytridiomycota</taxon>
        <taxon>Chytridiomycota incertae sedis</taxon>
        <taxon>Monoblepharidomycetes</taxon>
        <taxon>Monoblepharidales</taxon>
        <taxon>Gonapodyaceae</taxon>
        <taxon>Gonapodya</taxon>
    </lineage>
</organism>
<proteinExistence type="predicted"/>
<feature type="domain" description="GHMP kinase C-terminal" evidence="8">
    <location>
        <begin position="462"/>
        <end position="525"/>
    </location>
</feature>
<protein>
    <recommendedName>
        <fullName evidence="2">phosphomevalonate kinase</fullName>
        <ecNumber evidence="2">2.7.4.2</ecNumber>
    </recommendedName>
</protein>
<dbReference type="GO" id="GO:0005777">
    <property type="term" value="C:peroxisome"/>
    <property type="evidence" value="ECO:0007669"/>
    <property type="project" value="TreeGrafter"/>
</dbReference>
<dbReference type="GO" id="GO:0006696">
    <property type="term" value="P:ergosterol biosynthetic process"/>
    <property type="evidence" value="ECO:0007669"/>
    <property type="project" value="TreeGrafter"/>
</dbReference>
<dbReference type="OMA" id="NAYECII"/>
<keyword evidence="6" id="KW-0067">ATP-binding</keyword>
<sequence length="603" mass="65375">METTEQSRSTQQVQGPTVVTAPGKVLLVGGYLVLSPRHQGLVVATDSRFYAVARTCRPPPVRAVPTGANRGAGVALQPTQQPQTSRFSPRVITIMSPQFEDGLWRYRVTRTNNGMWSLESALDFQTSNKFVELALKLTLPVAERYGGERFDRGLDSGLEVTIVGHNDFYSQRSQLLRRRFPFTSDSLRRLPPFSETNSTLPDVTKTGLGSSAAMITSFVSALLSHLGAVELPSDSTNLPTPPPDSPKIELPMTATQRVAVTTDSVPSPPLTGDAALHLVHNVAQVVHCAAQGKVGSGFDVSAAVWGSQSYRRFKPSSVEEIIVANEAGTLSAEKLVQMVDPVEGKRLWTSSVEPFKLPPRAQLILADVHGGSHTPSLVSRVLAWREKNPQLAEELWMELDDLNGKVTQGWRTLVQLSVDDPKGYDNAVNLLEAKRGDDWLATAKTATVPNESLNAFASLCASHRQIRILLRRLSVLVGVPIEPPEQTRLLDAMSQVPGVVMCGVPGAGGYDAVFAVTLGRREEVELVWINWKSTLTTETTQSGQEGAQEEREGSGAGVLPPLRDTNKTPAEEPTVCPLLAEEGDGGVRREVEAGRNGINSLFF</sequence>
<evidence type="ECO:0000313" key="9">
    <source>
        <dbReference type="EMBL" id="KXS20723.1"/>
    </source>
</evidence>
<dbReference type="SUPFAM" id="SSF54211">
    <property type="entry name" value="Ribosomal protein S5 domain 2-like"/>
    <property type="match status" value="1"/>
</dbReference>
<evidence type="ECO:0000256" key="6">
    <source>
        <dbReference type="ARBA" id="ARBA00022840"/>
    </source>
</evidence>
<keyword evidence="3" id="KW-0808">Transferase</keyword>
<keyword evidence="9" id="KW-0689">Ribosomal protein</keyword>
<dbReference type="Proteomes" id="UP000070544">
    <property type="component" value="Unassembled WGS sequence"/>
</dbReference>
<dbReference type="GO" id="GO:0010142">
    <property type="term" value="P:farnesyl diphosphate biosynthetic process, mevalonate pathway"/>
    <property type="evidence" value="ECO:0007669"/>
    <property type="project" value="TreeGrafter"/>
</dbReference>
<dbReference type="AlphaFoldDB" id="A0A139AVW2"/>
<comment type="pathway">
    <text evidence="1">Isoprenoid biosynthesis; isopentenyl diphosphate biosynthesis via mevalonate pathway; isopentenyl diphosphate from (R)-mevalonate: step 2/3.</text>
</comment>
<keyword evidence="9" id="KW-0687">Ribonucleoprotein</keyword>
<evidence type="ECO:0000256" key="3">
    <source>
        <dbReference type="ARBA" id="ARBA00022679"/>
    </source>
</evidence>
<dbReference type="Pfam" id="PF08544">
    <property type="entry name" value="GHMP_kinases_C"/>
    <property type="match status" value="1"/>
</dbReference>
<dbReference type="OrthoDB" id="10262935at2759"/>
<keyword evidence="5" id="KW-0418">Kinase</keyword>
<accession>A0A139AVW2</accession>